<dbReference type="PDB" id="8SNB">
    <property type="method" value="EM"/>
    <property type="resolution" value="3.30 A"/>
    <property type="chains" value="9A=1-220"/>
</dbReference>
<proteinExistence type="evidence at protein level"/>
<dbReference type="AlphaFoldDB" id="A0A7M7RBC4"/>
<dbReference type="PANTHER" id="PTHR35069">
    <property type="entry name" value="PROTEIN C9ORF135"/>
    <property type="match status" value="1"/>
</dbReference>
<dbReference type="InterPro" id="IPR027905">
    <property type="entry name" value="CFAP95"/>
</dbReference>
<keyword evidence="4" id="KW-0002">3D-structure</keyword>
<dbReference type="InParanoid" id="A0A7M7RBC4"/>
<feature type="compositionally biased region" description="Basic and acidic residues" evidence="1">
    <location>
        <begin position="131"/>
        <end position="148"/>
    </location>
</feature>
<dbReference type="EnsemblMetazoa" id="XM_780871">
    <property type="protein sequence ID" value="XP_785964"/>
    <property type="gene ID" value="LOC580840"/>
</dbReference>
<dbReference type="GO" id="GO:0005886">
    <property type="term" value="C:plasma membrane"/>
    <property type="evidence" value="ECO:0000318"/>
    <property type="project" value="GO_Central"/>
</dbReference>
<accession>A0A7M7RBC4</accession>
<evidence type="ECO:0000313" key="2">
    <source>
        <dbReference type="EnsemblMetazoa" id="XP_785964"/>
    </source>
</evidence>
<evidence type="ECO:0000256" key="1">
    <source>
        <dbReference type="SAM" id="MobiDB-lite"/>
    </source>
</evidence>
<dbReference type="EMDB" id="EMD-40619"/>
<evidence type="ECO:0007829" key="4">
    <source>
        <dbReference type="PDB" id="8SNB"/>
    </source>
</evidence>
<organism evidence="2 3">
    <name type="scientific">Strongylocentrotus purpuratus</name>
    <name type="common">Purple sea urchin</name>
    <dbReference type="NCBI Taxonomy" id="7668"/>
    <lineage>
        <taxon>Eukaryota</taxon>
        <taxon>Metazoa</taxon>
        <taxon>Echinodermata</taxon>
        <taxon>Eleutherozoa</taxon>
        <taxon>Echinozoa</taxon>
        <taxon>Echinoidea</taxon>
        <taxon>Euechinoidea</taxon>
        <taxon>Echinacea</taxon>
        <taxon>Camarodonta</taxon>
        <taxon>Echinidea</taxon>
        <taxon>Strongylocentrotidae</taxon>
        <taxon>Strongylocentrotus</taxon>
    </lineage>
</organism>
<dbReference type="OrthoDB" id="309575at2759"/>
<dbReference type="Pfam" id="PF15139">
    <property type="entry name" value="CFAP95"/>
    <property type="match status" value="1"/>
</dbReference>
<dbReference type="PANTHER" id="PTHR35069:SF1">
    <property type="entry name" value="CILIA- AND FLAGELLA-ASSOCIATED PROTEIN 95"/>
    <property type="match status" value="1"/>
</dbReference>
<reference evidence="2" key="2">
    <citation type="submission" date="2021-01" db="UniProtKB">
        <authorList>
            <consortium name="EnsemblMetazoa"/>
        </authorList>
    </citation>
    <scope>IDENTIFICATION</scope>
</reference>
<dbReference type="RefSeq" id="XP_785964.3">
    <property type="nucleotide sequence ID" value="XM_780871.5"/>
</dbReference>
<keyword evidence="3" id="KW-1185">Reference proteome</keyword>
<sequence>MNSYTTLPDYVERKGSLFLRSNHMDYSRPTLNSNWHQAREAEPKDYDINGFETLQDRKLHNTTYRRIGDVTDGSFPLTTTQDHLEQANLKKDFEEKEPRKTMVNIDTIAHVDLDRDTGKPKTGFGSVLPRHNPEHDKRHLETTNRADYKPPYPYTAAPEQLPDFADNSNAYRKCHSQFTDTADYRHFGRNTYKDESGIYANTQLKRNIYQTTNTIPKVLE</sequence>
<name>A0A7M7RBC4_STRPU</name>
<dbReference type="OMA" id="DWCSSRQ"/>
<dbReference type="CTD" id="121430784"/>
<dbReference type="KEGG" id="spu:580840"/>
<protein>
    <submittedName>
        <fullName evidence="2">Uncharacterized protein</fullName>
    </submittedName>
</protein>
<dbReference type="Proteomes" id="UP000007110">
    <property type="component" value="Unassembled WGS sequence"/>
</dbReference>
<reference evidence="4" key="3">
    <citation type="journal article" date="2023" name="Cell">
        <title>Structural specializations of the sperm tail.</title>
        <authorList>
            <person name="Leung M.R."/>
            <person name="Zeng J."/>
            <person name="Wang X."/>
            <person name="Roelofs M.C."/>
            <person name="Huang W."/>
            <person name="Zenezini Chiozzi R."/>
            <person name="Hevler J.F."/>
            <person name="Heck A.J.R."/>
            <person name="Dutcher S.K."/>
            <person name="Brown A."/>
            <person name="Zhang R."/>
            <person name="Zeev-Ben-Mordehai T."/>
        </authorList>
    </citation>
    <scope>STRUCTURE BY ELECTRON MICROSCOPY (3.30 ANGSTROMS)</scope>
</reference>
<feature type="region of interest" description="Disordered" evidence="1">
    <location>
        <begin position="114"/>
        <end position="151"/>
    </location>
</feature>
<dbReference type="GeneID" id="580840"/>
<evidence type="ECO:0000313" key="3">
    <source>
        <dbReference type="Proteomes" id="UP000007110"/>
    </source>
</evidence>
<reference evidence="3" key="1">
    <citation type="submission" date="2015-02" db="EMBL/GenBank/DDBJ databases">
        <title>Genome sequencing for Strongylocentrotus purpuratus.</title>
        <authorList>
            <person name="Murali S."/>
            <person name="Liu Y."/>
            <person name="Vee V."/>
            <person name="English A."/>
            <person name="Wang M."/>
            <person name="Skinner E."/>
            <person name="Han Y."/>
            <person name="Muzny D.M."/>
            <person name="Worley K.C."/>
            <person name="Gibbs R.A."/>
        </authorList>
    </citation>
    <scope>NUCLEOTIDE SEQUENCE</scope>
</reference>